<dbReference type="RefSeq" id="WP_201806110.1">
    <property type="nucleotide sequence ID" value="NZ_JAERRI010000010.1"/>
</dbReference>
<dbReference type="EMBL" id="JAERRI010000010">
    <property type="protein sequence ID" value="MBL1091531.1"/>
    <property type="molecule type" value="Genomic_DNA"/>
</dbReference>
<gene>
    <name evidence="3" type="ORF">JK360_19385</name>
</gene>
<name>A0ABS1MUS7_9ACTN</name>
<protein>
    <submittedName>
        <fullName evidence="3">SDR family oxidoreductase</fullName>
    </submittedName>
</protein>
<organism evidence="3 4">
    <name type="scientific">Streptomyces siderophoricus</name>
    <dbReference type="NCBI Taxonomy" id="2802281"/>
    <lineage>
        <taxon>Bacteria</taxon>
        <taxon>Bacillati</taxon>
        <taxon>Actinomycetota</taxon>
        <taxon>Actinomycetes</taxon>
        <taxon>Kitasatosporales</taxon>
        <taxon>Streptomycetaceae</taxon>
        <taxon>Streptomyces</taxon>
    </lineage>
</organism>
<evidence type="ECO:0000313" key="3">
    <source>
        <dbReference type="EMBL" id="MBL1091531.1"/>
    </source>
</evidence>
<sequence>MITITGATGFLGAQLLAALLRRDDRPVCALVRGDPVSARERLLRAVRSTTAGPGAEAGSRAGWDADEFHRRVTPVRIELAAPRLGLSEAEHAALARRTQELWHCAADTSPLGQAAALHRTNVAGTRRVLELLSAGGRTGRLFHISTAFVAGRRRTGLVHEDTLDEQYGFATLYEESKFRAEGLVRAWARAEGRPAVVFRPSLLVTDRPSQAGEPRHWLAVQAARISMLERQDPAFVLRAAGLGGADISFPYTARVPGRPDALVNLLQVDWAVTAMLRCAAARPERTMDEPEPPVETYHVTHPQDCSVQELVRIALSGCDWLDVTLDPDVTAEDMRPLERFLIRLAAGLTPHWWSRRHYDRTRLEAATAGLAPPPELSGEYVRAGMSMPSSPGRSAPPPSPSSSSPASPSPQKGAVTARV</sequence>
<reference evidence="3 4" key="1">
    <citation type="submission" date="2021-01" db="EMBL/GenBank/DDBJ databases">
        <title>WGS of actinomycetes isolated from Thailand.</title>
        <authorList>
            <person name="Thawai C."/>
        </authorList>
    </citation>
    <scope>NUCLEOTIDE SEQUENCE [LARGE SCALE GENOMIC DNA]</scope>
    <source>
        <strain evidence="3 4">CH9-7</strain>
    </source>
</reference>
<evidence type="ECO:0000256" key="1">
    <source>
        <dbReference type="SAM" id="MobiDB-lite"/>
    </source>
</evidence>
<dbReference type="Gene3D" id="3.40.50.720">
    <property type="entry name" value="NAD(P)-binding Rossmann-like Domain"/>
    <property type="match status" value="1"/>
</dbReference>
<feature type="domain" description="Thioester reductase (TE)" evidence="2">
    <location>
        <begin position="4"/>
        <end position="212"/>
    </location>
</feature>
<dbReference type="InterPro" id="IPR036291">
    <property type="entry name" value="NAD(P)-bd_dom_sf"/>
</dbReference>
<feature type="region of interest" description="Disordered" evidence="1">
    <location>
        <begin position="369"/>
        <end position="419"/>
    </location>
</feature>
<feature type="compositionally biased region" description="Low complexity" evidence="1">
    <location>
        <begin position="384"/>
        <end position="393"/>
    </location>
</feature>
<dbReference type="Pfam" id="PF07993">
    <property type="entry name" value="NAD_binding_4"/>
    <property type="match status" value="1"/>
</dbReference>
<comment type="caution">
    <text evidence="3">The sequence shown here is derived from an EMBL/GenBank/DDBJ whole genome shotgun (WGS) entry which is preliminary data.</text>
</comment>
<keyword evidence="4" id="KW-1185">Reference proteome</keyword>
<feature type="compositionally biased region" description="Low complexity" evidence="1">
    <location>
        <begin position="401"/>
        <end position="410"/>
    </location>
</feature>
<accession>A0ABS1MUS7</accession>
<evidence type="ECO:0000259" key="2">
    <source>
        <dbReference type="Pfam" id="PF07993"/>
    </source>
</evidence>
<evidence type="ECO:0000313" key="4">
    <source>
        <dbReference type="Proteomes" id="UP000629371"/>
    </source>
</evidence>
<proteinExistence type="predicted"/>
<dbReference type="PANTHER" id="PTHR43000">
    <property type="entry name" value="DTDP-D-GLUCOSE 4,6-DEHYDRATASE-RELATED"/>
    <property type="match status" value="1"/>
</dbReference>
<dbReference type="Proteomes" id="UP000629371">
    <property type="component" value="Unassembled WGS sequence"/>
</dbReference>
<dbReference type="SUPFAM" id="SSF51735">
    <property type="entry name" value="NAD(P)-binding Rossmann-fold domains"/>
    <property type="match status" value="1"/>
</dbReference>
<dbReference type="InterPro" id="IPR013120">
    <property type="entry name" value="FAR_NAD-bd"/>
</dbReference>